<feature type="region of interest" description="Disordered" evidence="6">
    <location>
        <begin position="862"/>
        <end position="888"/>
    </location>
</feature>
<dbReference type="PANTHER" id="PTHR10480">
    <property type="entry name" value="PROTEIN UNC-13 HOMOLOG"/>
    <property type="match status" value="1"/>
</dbReference>
<dbReference type="GO" id="GO:0098793">
    <property type="term" value="C:presynapse"/>
    <property type="evidence" value="ECO:0007669"/>
    <property type="project" value="UniProtKB-ARBA"/>
</dbReference>
<dbReference type="PRINTS" id="PR00360">
    <property type="entry name" value="C2DOMAIN"/>
</dbReference>
<feature type="region of interest" description="Disordered" evidence="6">
    <location>
        <begin position="1620"/>
        <end position="1679"/>
    </location>
</feature>
<dbReference type="GO" id="GO:0005886">
    <property type="term" value="C:plasma membrane"/>
    <property type="evidence" value="ECO:0007669"/>
    <property type="project" value="TreeGrafter"/>
</dbReference>
<evidence type="ECO:0008006" key="12">
    <source>
        <dbReference type="Google" id="ProtNLM"/>
    </source>
</evidence>
<dbReference type="PROSITE" id="PS51259">
    <property type="entry name" value="MHD2"/>
    <property type="match status" value="1"/>
</dbReference>
<evidence type="ECO:0000256" key="3">
    <source>
        <dbReference type="ARBA" id="ARBA00022771"/>
    </source>
</evidence>
<feature type="region of interest" description="Disordered" evidence="6">
    <location>
        <begin position="158"/>
        <end position="207"/>
    </location>
</feature>
<dbReference type="InterPro" id="IPR014772">
    <property type="entry name" value="Munc13_dom-2"/>
</dbReference>
<feature type="compositionally biased region" description="Acidic residues" evidence="6">
    <location>
        <begin position="1476"/>
        <end position="1497"/>
    </location>
</feature>
<evidence type="ECO:0000256" key="2">
    <source>
        <dbReference type="ARBA" id="ARBA00022737"/>
    </source>
</evidence>
<feature type="region of interest" description="Disordered" evidence="6">
    <location>
        <begin position="1422"/>
        <end position="1602"/>
    </location>
</feature>
<dbReference type="InterPro" id="IPR014770">
    <property type="entry name" value="Munc13_1"/>
</dbReference>
<feature type="region of interest" description="Disordered" evidence="6">
    <location>
        <begin position="1058"/>
        <end position="1126"/>
    </location>
</feature>
<accession>A0A0X3PEQ8</accession>
<dbReference type="InterPro" id="IPR002219">
    <property type="entry name" value="PKC_DAG/PE"/>
</dbReference>
<dbReference type="Gene3D" id="1.10.357.50">
    <property type="match status" value="1"/>
</dbReference>
<dbReference type="GO" id="GO:0008270">
    <property type="term" value="F:zinc ion binding"/>
    <property type="evidence" value="ECO:0007669"/>
    <property type="project" value="UniProtKB-KW"/>
</dbReference>
<dbReference type="PROSITE" id="PS00479">
    <property type="entry name" value="ZF_DAG_PE_1"/>
    <property type="match status" value="1"/>
</dbReference>
<feature type="region of interest" description="Disordered" evidence="6">
    <location>
        <begin position="228"/>
        <end position="265"/>
    </location>
</feature>
<keyword evidence="5" id="KW-0106">Calcium</keyword>
<reference evidence="11" key="1">
    <citation type="submission" date="2016-01" db="EMBL/GenBank/DDBJ databases">
        <title>Reference transcriptome for the parasite Schistocephalus solidus: insights into the molecular evolution of parasitism.</title>
        <authorList>
            <person name="Hebert F.O."/>
            <person name="Grambauer S."/>
            <person name="Barber I."/>
            <person name="Landry C.R."/>
            <person name="Aubin-Horth N."/>
        </authorList>
    </citation>
    <scope>NUCLEOTIDE SEQUENCE</scope>
</reference>
<dbReference type="InterPro" id="IPR000008">
    <property type="entry name" value="C2_dom"/>
</dbReference>
<feature type="compositionally biased region" description="Basic residues" evidence="6">
    <location>
        <begin position="192"/>
        <end position="207"/>
    </location>
</feature>
<dbReference type="Pfam" id="PF06292">
    <property type="entry name" value="MUN"/>
    <property type="match status" value="1"/>
</dbReference>
<protein>
    <recommendedName>
        <fullName evidence="12">Protein unc-13 homolog B</fullName>
    </recommendedName>
</protein>
<dbReference type="GO" id="GO:0005509">
    <property type="term" value="F:calcium ion binding"/>
    <property type="evidence" value="ECO:0007669"/>
    <property type="project" value="InterPro"/>
</dbReference>
<dbReference type="InterPro" id="IPR027080">
    <property type="entry name" value="Unc-13"/>
</dbReference>
<name>A0A0X3PEQ8_SCHSO</name>
<gene>
    <name evidence="11" type="ORF">TR160163</name>
</gene>
<keyword evidence="4" id="KW-0862">Zinc</keyword>
<dbReference type="FunFam" id="1.10.357.50:FF:000001">
    <property type="entry name" value="Protein unc-13 homolog B"/>
    <property type="match status" value="1"/>
</dbReference>
<evidence type="ECO:0000256" key="4">
    <source>
        <dbReference type="ARBA" id="ARBA00022833"/>
    </source>
</evidence>
<dbReference type="InterPro" id="IPR037302">
    <property type="entry name" value="Unc-13_C2B"/>
</dbReference>
<feature type="compositionally biased region" description="Basic and acidic residues" evidence="6">
    <location>
        <begin position="1444"/>
        <end position="1462"/>
    </location>
</feature>
<feature type="region of interest" description="Disordered" evidence="6">
    <location>
        <begin position="798"/>
        <end position="831"/>
    </location>
</feature>
<feature type="non-terminal residue" evidence="11">
    <location>
        <position position="3010"/>
    </location>
</feature>
<proteinExistence type="predicted"/>
<feature type="domain" description="Phorbol-ester/DAG-type" evidence="8">
    <location>
        <begin position="1879"/>
        <end position="1929"/>
    </location>
</feature>
<dbReference type="InterPro" id="IPR010439">
    <property type="entry name" value="MUN_dom"/>
</dbReference>
<feature type="compositionally biased region" description="Polar residues" evidence="6">
    <location>
        <begin position="1096"/>
        <end position="1119"/>
    </location>
</feature>
<feature type="compositionally biased region" description="Polar residues" evidence="6">
    <location>
        <begin position="875"/>
        <end position="888"/>
    </location>
</feature>
<evidence type="ECO:0000256" key="6">
    <source>
        <dbReference type="SAM" id="MobiDB-lite"/>
    </source>
</evidence>
<feature type="domain" description="MHD2" evidence="10">
    <location>
        <begin position="2662"/>
        <end position="2826"/>
    </location>
</feature>
<dbReference type="EMBL" id="GEEE01012952">
    <property type="protein sequence ID" value="JAP50273.1"/>
    <property type="molecule type" value="Transcribed_RNA"/>
</dbReference>
<feature type="compositionally biased region" description="Acidic residues" evidence="6">
    <location>
        <begin position="1628"/>
        <end position="1657"/>
    </location>
</feature>
<evidence type="ECO:0000256" key="5">
    <source>
        <dbReference type="ARBA" id="ARBA00022837"/>
    </source>
</evidence>
<feature type="compositionally biased region" description="Polar residues" evidence="6">
    <location>
        <begin position="228"/>
        <end position="237"/>
    </location>
</feature>
<dbReference type="GO" id="GO:0005516">
    <property type="term" value="F:calmodulin binding"/>
    <property type="evidence" value="ECO:0007669"/>
    <property type="project" value="TreeGrafter"/>
</dbReference>
<dbReference type="PROSITE" id="PS50004">
    <property type="entry name" value="C2"/>
    <property type="match status" value="3"/>
</dbReference>
<keyword evidence="2" id="KW-0677">Repeat</keyword>
<dbReference type="Gene3D" id="3.30.60.20">
    <property type="match status" value="1"/>
</dbReference>
<evidence type="ECO:0000259" key="9">
    <source>
        <dbReference type="PROSITE" id="PS51258"/>
    </source>
</evidence>
<dbReference type="FunFam" id="2.60.40.150:FF:000002">
    <property type="entry name" value="Protein unc-13 homolog B"/>
    <property type="match status" value="1"/>
</dbReference>
<dbReference type="GO" id="GO:0007268">
    <property type="term" value="P:chemical synaptic transmission"/>
    <property type="evidence" value="ECO:0007669"/>
    <property type="project" value="InterPro"/>
</dbReference>
<dbReference type="Pfam" id="PF00130">
    <property type="entry name" value="C1_1"/>
    <property type="match status" value="1"/>
</dbReference>
<feature type="domain" description="C2" evidence="7">
    <location>
        <begin position="2843"/>
        <end position="2968"/>
    </location>
</feature>
<feature type="compositionally biased region" description="Low complexity" evidence="6">
    <location>
        <begin position="347"/>
        <end position="358"/>
    </location>
</feature>
<sequence>MPILCIRVEEARLQGYDGATSTFVSLDVCNTKSSTKLAQGCNPVWNEEFIFELRHWDDSVLVELQVSGLLRRKTIGMLFLPFREIRRGFQNPSPSWFQLDTEVKRREKKITGTSRPTEHFLLLDAWFEVVPALDFHCTAIPTQVDQFDDLGEEILPYHDNTRSSQRRRLKSEFNREGLNRDLRDGPHERPPCRRSRRKASPIRHRRPFLTPADAATEGEAQALLSSEQMDSLGQCPSFSGRRRTGSLRGAEVPRNVSSGKSHLGVPIYNRGPQQQQGQHMPLPRPRPTVYPVSGNLSSYPPGMRASCFYRDSDCSDCCARQLYSERDIPRASSSRQQQAPLRWQKGRFSSRSPPRLSRVNGSQRVLTDDAYGIFSDPNVFYYEDEEDEMDDDLGDLVYPDWSYPVPDVNITDFDWYMGPAARHFEWHPADSSSRMHGRTAGFASSTPGGLANNYELITTTDDDDTSRKTVRHVPHRTNNIQVPFADCNCWSDTGMQTIARAPNPQRWASWDPYGRQPDYPSNSLGGMYPHQPLTDEQSTDDWALDSSVTLLATESKRPDDSYGAQATRRYDIGRVSVERRHPYNVVDLDETSHNYEDVFHPMSDDRRLGSRHPKLSLRNSAFASSSNNLYEHSDRYRSDHPRYGSESMFPQHGLYKRHFRNEDYLLDPYVSHDFSPFGFDDRSFELFDRPGPWCSCESDYELDTKIISFDPKHRFSPIGASFHLEASSPSAEKPSLALSRSSSTCVRRKSEDAYDVNVLNGQLSSENLQASAEAAIADHLPPGAHPVDLRNVPPSPVLKPLVPSPAKTLASKLPVPSSSPQNPPSPSVRQPLPQIHLEVPVSPELTGKRFFGSAPTLAIQSASSRLPSAEDHSELSFTGASETEPQSALQKNFGPVAAEYSVDQQTDECKALGDRLPSPQRVLAVEAPSTCESSALVTPNTTNANRTDVTEQAMQDKKEVKQDAQAKMGSVASTLTAQLKSTTASLTSGLQSIFRIPAQTQQATDIASNRTGQLRRTYSTMSTPDRPEYPFDMASNVQRKENGLPYASTLDIRATRLPELPQQNTSFQQKPPVRTLKEATEDSLLAPIHQPASPLPTKTQLQESNSATAQTDLGQSIQGQPGGDARVNADRLIAGDLTQYSRHIFTSSNNEEGLNESDIFEFEFKRHSFGTHLFDSASLDNLLENMEKTPRLSREEHLRQLRIRAGLLPPAGGKTEESNITNVITGPFQPPFERGVSANIPQFTNSSANHFTGSLPSLTMLPKPTFRPFTATTKDGIGGGGGSGGGGGTGGAGGIFGSFVAAAAAKAQTAAVGVMHTATALADAAKQAATSAVEQIAETQILVSNPLQSELLNTQKAAVSSAEATRSDYRTYTNEEAHLTELTPPVSDETTRRTLTTEELICTGILDYSQNDQVGDSGSVMTAGQKLKRQHSEIDSRWTSTGTTREEDISRDSEYINENERRAARRVWGNSSSMEASEDGEQDAEEDEGDEHDDRDEEGAFRNWSVPIRRRRHDEQSGIEEDPQWSTQSDKEAQAVFRSSDGMLRHTATSNRHPDMSGHESRRYYEEEEDEEELDTEGEYRWSEQDAGSAFKHKDQMRSHINGQYQQAAIRYRWRNNDGMYSGKDREEYVEEDDGEEEEDEDEEEPDESEDEDDDEYYGPSESKMAESETQSRDWNGTGDSQSLCNGYYWRTRKRADSKSSAKDGISHHAVMLVPPPDVEGDRPTDITADNEPHLHAAEAKPMPRTGSVLQTRLDSLKSTRADSLDLRPSIARKRWFDAFEHVCRQLNESGSLSRSPNLGDNHYSFYNIDSMPDFKCKKKPISLVSDLVIQTMAVQKRNMGTASANLITRQSINDEELKQHVYKKTLQALLYPISSDTPHKFQVWSATSPTYCYECEGMLWGLARQGLRCTECGVKCHEKCRELLNADCLQRAAEKSAKHGAEDKTQSIKQAMSALMRQRINAMPELFDLVGKVFKMATERHKQNLIQAQQSILDGTSQWSAKIAITVKCAQGLIGKDKTGTSDPYVTVQVGKVKKRTKTVPQELNPVWNEKFYFECHNATDRIKIRVWDEDNDLRSKLRSKLTSESDDFLGQTIIDVRTLSGEMDVWYNLEKRTDKSAVSGAIRLHISVEIKGEEKVAPYHVQYTCLHENIFYYLCETNKNNGQPEVKVTDIKGDDSWKVYFDSPSQEIVTEFAIRYGIETMYQAMTHFSCLTTKFMCTGVPAKMSCLLANINAFYAHTSASSNQTASERFSASNFGKEKFVKLLDQFHNSLRISLSMYRNCFPASQPDKLQDLKSTVDLLTSITFFRMKVQELTSPPRASQVVKECAQACMQTTYQFLYDNANDLYARQFQEKITTDEAGPSLKSLDFWHRLIALLVSVIEEDKTTYATVINQFPQEANIGHICASCMWTRLSEDLSVALEQHAQVKERCCKTSDYMNLCFKVKWFYKTHIAEVPDMQNQTPSYPLWFEPFVMQWLNENDEISMDFLRNAYQRDKKDGFHRSSEQALFSNSVVDVFTQLNQCFDIMKKMECPDPEVNARFINRFSHTVGKVLLTYAEVVKADYDHWRETQETACILMNNIQQCRVQLERVYEAMGGDSLQEDTKVVMQDLQQMLNDVIDDMAQKYSVALEPQILRQIKEVNKLLHQCSSSANANVEAEADNILRPLMDHFESTLSVYADICEKTVLKRILKELWKITLRTFEKQVILPSVSDPSAMFLSLSIPSNAQAKLSSVSQTLLSNVSNQLPASKLFQEISKETGAASLKNLTPWHCQILNMALEAIKNYFHAGGSGLKNTYLERSPELQSLQYALSLYTQTTDSLIKIFVSTQTAQDKPAVEDGVGELSIQVDLFRHPSHGEHRVTVTIIAANNLKWVTNGTFRPFVEVNLIGPLLAQKKRKFATKTKSNVWSPMFNESCTFHLGAGSDPESYELHMCAKDYCFGRSDHLVGLTVLQLRDLTASADTLGIGSGACACWCALGRRLNLDDTGWTILRILSQRPQDEVAREFVRL</sequence>
<feature type="region of interest" description="Disordered" evidence="6">
    <location>
        <begin position="328"/>
        <end position="362"/>
    </location>
</feature>
<dbReference type="Pfam" id="PF00168">
    <property type="entry name" value="C2"/>
    <property type="match status" value="3"/>
</dbReference>
<evidence type="ECO:0000259" key="10">
    <source>
        <dbReference type="PROSITE" id="PS51259"/>
    </source>
</evidence>
<feature type="compositionally biased region" description="Basic and acidic residues" evidence="6">
    <location>
        <begin position="170"/>
        <end position="191"/>
    </location>
</feature>
<feature type="domain" description="C2" evidence="7">
    <location>
        <begin position="1985"/>
        <end position="2113"/>
    </location>
</feature>
<dbReference type="SMART" id="SM01145">
    <property type="entry name" value="DUF1041"/>
    <property type="match status" value="1"/>
</dbReference>
<feature type="domain" description="C2" evidence="7">
    <location>
        <begin position="1"/>
        <end position="97"/>
    </location>
</feature>
<dbReference type="GO" id="GO:0019992">
    <property type="term" value="F:diacylglycerol binding"/>
    <property type="evidence" value="ECO:0007669"/>
    <property type="project" value="InterPro"/>
</dbReference>
<feature type="compositionally biased region" description="Acidic residues" evidence="6">
    <location>
        <begin position="1566"/>
        <end position="1577"/>
    </location>
</feature>
<feature type="compositionally biased region" description="Basic and acidic residues" evidence="6">
    <location>
        <begin position="1552"/>
        <end position="1565"/>
    </location>
</feature>
<dbReference type="Gene3D" id="2.60.40.150">
    <property type="entry name" value="C2 domain"/>
    <property type="match status" value="3"/>
</dbReference>
<keyword evidence="3" id="KW-0863">Zinc-finger</keyword>
<feature type="domain" description="MHD1" evidence="9">
    <location>
        <begin position="2416"/>
        <end position="2561"/>
    </location>
</feature>
<dbReference type="PROSITE" id="PS50081">
    <property type="entry name" value="ZF_DAG_PE_2"/>
    <property type="match status" value="1"/>
</dbReference>
<dbReference type="CDD" id="cd04027">
    <property type="entry name" value="C2B_Munc13"/>
    <property type="match status" value="1"/>
</dbReference>
<dbReference type="InterPro" id="IPR035892">
    <property type="entry name" value="C2_domain_sf"/>
</dbReference>
<dbReference type="SUPFAM" id="SSF49562">
    <property type="entry name" value="C2 domain (Calcium/lipid-binding domain, CaLB)"/>
    <property type="match status" value="3"/>
</dbReference>
<dbReference type="GO" id="GO:0017075">
    <property type="term" value="F:syntaxin-1 binding"/>
    <property type="evidence" value="ECO:0007669"/>
    <property type="project" value="TreeGrafter"/>
</dbReference>
<organism evidence="11">
    <name type="scientific">Schistocephalus solidus</name>
    <name type="common">Tapeworm</name>
    <dbReference type="NCBI Taxonomy" id="70667"/>
    <lineage>
        <taxon>Eukaryota</taxon>
        <taxon>Metazoa</taxon>
        <taxon>Spiralia</taxon>
        <taxon>Lophotrochozoa</taxon>
        <taxon>Platyhelminthes</taxon>
        <taxon>Cestoda</taxon>
        <taxon>Eucestoda</taxon>
        <taxon>Diphyllobothriidea</taxon>
        <taxon>Diphyllobothriidae</taxon>
        <taxon>Schistocephalus</taxon>
    </lineage>
</organism>
<evidence type="ECO:0000259" key="7">
    <source>
        <dbReference type="PROSITE" id="PS50004"/>
    </source>
</evidence>
<feature type="region of interest" description="Disordered" evidence="6">
    <location>
        <begin position="1699"/>
        <end position="1719"/>
    </location>
</feature>
<dbReference type="SUPFAM" id="SSF57889">
    <property type="entry name" value="Cysteine-rich domain"/>
    <property type="match status" value="1"/>
</dbReference>
<dbReference type="GO" id="GO:0005543">
    <property type="term" value="F:phospholipid binding"/>
    <property type="evidence" value="ECO:0007669"/>
    <property type="project" value="InterPro"/>
</dbReference>
<evidence type="ECO:0000256" key="1">
    <source>
        <dbReference type="ARBA" id="ARBA00022723"/>
    </source>
</evidence>
<dbReference type="PROSITE" id="PS51258">
    <property type="entry name" value="MHD1"/>
    <property type="match status" value="1"/>
</dbReference>
<keyword evidence="1" id="KW-0479">Metal-binding</keyword>
<dbReference type="SMART" id="SM00109">
    <property type="entry name" value="C1"/>
    <property type="match status" value="1"/>
</dbReference>
<dbReference type="InterPro" id="IPR046349">
    <property type="entry name" value="C1-like_sf"/>
</dbReference>
<dbReference type="PANTHER" id="PTHR10480:SF12">
    <property type="entry name" value="UNC-13, ISOFORM E"/>
    <property type="match status" value="1"/>
</dbReference>
<dbReference type="SMART" id="SM00239">
    <property type="entry name" value="C2"/>
    <property type="match status" value="3"/>
</dbReference>
<dbReference type="FunFam" id="2.60.40.150:FF:000014">
    <property type="entry name" value="protein unc-13 homolog B"/>
    <property type="match status" value="1"/>
</dbReference>
<evidence type="ECO:0000259" key="8">
    <source>
        <dbReference type="PROSITE" id="PS50081"/>
    </source>
</evidence>
<evidence type="ECO:0000313" key="11">
    <source>
        <dbReference type="EMBL" id="JAP50273.1"/>
    </source>
</evidence>
<dbReference type="Gene3D" id="1.20.58.1100">
    <property type="match status" value="1"/>
</dbReference>